<dbReference type="InterPro" id="IPR042937">
    <property type="entry name" value="TCHHL1"/>
</dbReference>
<feature type="compositionally biased region" description="Basic and acidic residues" evidence="3">
    <location>
        <begin position="259"/>
        <end position="285"/>
    </location>
</feature>
<dbReference type="Pfam" id="PF01023">
    <property type="entry name" value="S_100"/>
    <property type="match status" value="1"/>
</dbReference>
<feature type="domain" description="EF-hand" evidence="4">
    <location>
        <begin position="58"/>
        <end position="83"/>
    </location>
</feature>
<dbReference type="Ensembl" id="ENSVURT00010025739.1">
    <property type="protein sequence ID" value="ENSVURP00010022621.1"/>
    <property type="gene ID" value="ENSVURG00010017337.1"/>
</dbReference>
<dbReference type="InterPro" id="IPR011992">
    <property type="entry name" value="EF-hand-dom_pair"/>
</dbReference>
<feature type="compositionally biased region" description="Basic and acidic residues" evidence="3">
    <location>
        <begin position="96"/>
        <end position="121"/>
    </location>
</feature>
<dbReference type="GO" id="GO:0005509">
    <property type="term" value="F:calcium ion binding"/>
    <property type="evidence" value="ECO:0007669"/>
    <property type="project" value="InterPro"/>
</dbReference>
<keyword evidence="7" id="KW-1185">Reference proteome</keyword>
<evidence type="ECO:0000313" key="7">
    <source>
        <dbReference type="Proteomes" id="UP000314987"/>
    </source>
</evidence>
<feature type="compositionally biased region" description="Basic and acidic residues" evidence="3">
    <location>
        <begin position="834"/>
        <end position="845"/>
    </location>
</feature>
<dbReference type="SMART" id="SM01394">
    <property type="entry name" value="S_100"/>
    <property type="match status" value="1"/>
</dbReference>
<feature type="compositionally biased region" description="Basic and acidic residues" evidence="3">
    <location>
        <begin position="386"/>
        <end position="419"/>
    </location>
</feature>
<dbReference type="GO" id="GO:0046914">
    <property type="term" value="F:transition metal ion binding"/>
    <property type="evidence" value="ECO:0007669"/>
    <property type="project" value="InterPro"/>
</dbReference>
<dbReference type="InterPro" id="IPR013787">
    <property type="entry name" value="S100_Ca-bd_sub"/>
</dbReference>
<dbReference type="PANTHER" id="PTHR47612">
    <property type="entry name" value="TRICHOHYALIN-LIKE PROTEIN 1"/>
    <property type="match status" value="1"/>
</dbReference>
<evidence type="ECO:0000259" key="4">
    <source>
        <dbReference type="PROSITE" id="PS50222"/>
    </source>
</evidence>
<feature type="compositionally biased region" description="Polar residues" evidence="3">
    <location>
        <begin position="498"/>
        <end position="509"/>
    </location>
</feature>
<dbReference type="OrthoDB" id="9450604at2759"/>
<evidence type="ECO:0000256" key="1">
    <source>
        <dbReference type="ARBA" id="ARBA00022723"/>
    </source>
</evidence>
<feature type="compositionally biased region" description="Basic and acidic residues" evidence="3">
    <location>
        <begin position="782"/>
        <end position="795"/>
    </location>
</feature>
<dbReference type="CDD" id="cd00213">
    <property type="entry name" value="S-100"/>
    <property type="match status" value="1"/>
</dbReference>
<dbReference type="Gene3D" id="1.10.238.10">
    <property type="entry name" value="EF-hand"/>
    <property type="match status" value="1"/>
</dbReference>
<dbReference type="PROSITE" id="PS50222">
    <property type="entry name" value="EF_HAND_2"/>
    <property type="match status" value="1"/>
</dbReference>
<feature type="compositionally biased region" description="Basic and acidic residues" evidence="3">
    <location>
        <begin position="146"/>
        <end position="155"/>
    </location>
</feature>
<name>A0A4X2LKR0_VOMUR</name>
<dbReference type="RefSeq" id="XP_027717402.1">
    <property type="nucleotide sequence ID" value="XM_027861601.1"/>
</dbReference>
<keyword evidence="1" id="KW-0479">Metal-binding</keyword>
<feature type="compositionally biased region" description="Basic and acidic residues" evidence="3">
    <location>
        <begin position="693"/>
        <end position="718"/>
    </location>
</feature>
<dbReference type="OMA" id="REAKTHN"/>
<feature type="compositionally biased region" description="Polar residues" evidence="3">
    <location>
        <begin position="130"/>
        <end position="140"/>
    </location>
</feature>
<dbReference type="Proteomes" id="UP000314987">
    <property type="component" value="Unassembled WGS sequence"/>
</dbReference>
<evidence type="ECO:0000256" key="3">
    <source>
        <dbReference type="SAM" id="MobiDB-lite"/>
    </source>
</evidence>
<evidence type="ECO:0000313" key="5">
    <source>
        <dbReference type="Ensembl" id="ENSVURP00010018322.1"/>
    </source>
</evidence>
<feature type="compositionally biased region" description="Basic and acidic residues" evidence="3">
    <location>
        <begin position="726"/>
        <end position="735"/>
    </location>
</feature>
<dbReference type="InterPro" id="IPR034325">
    <property type="entry name" value="S-100_dom"/>
</dbReference>
<feature type="compositionally biased region" description="Basic and acidic residues" evidence="3">
    <location>
        <begin position="353"/>
        <end position="363"/>
    </location>
</feature>
<feature type="region of interest" description="Disordered" evidence="3">
    <location>
        <begin position="96"/>
        <end position="845"/>
    </location>
</feature>
<dbReference type="AlphaFoldDB" id="A0A4X2LKR0"/>
<dbReference type="Ensembl" id="ENSVURT00010020835.1">
    <property type="protein sequence ID" value="ENSVURP00010018322.1"/>
    <property type="gene ID" value="ENSVURG00010013988.1"/>
</dbReference>
<feature type="compositionally biased region" description="Polar residues" evidence="3">
    <location>
        <begin position="679"/>
        <end position="689"/>
    </location>
</feature>
<dbReference type="InterPro" id="IPR002048">
    <property type="entry name" value="EF_hand_dom"/>
</dbReference>
<feature type="compositionally biased region" description="Basic and acidic residues" evidence="3">
    <location>
        <begin position="486"/>
        <end position="497"/>
    </location>
</feature>
<feature type="compositionally biased region" description="Basic and acidic residues" evidence="3">
    <location>
        <begin position="292"/>
        <end position="325"/>
    </location>
</feature>
<accession>A0A4X2LKR0</accession>
<feature type="compositionally biased region" description="Basic and acidic residues" evidence="3">
    <location>
        <begin position="203"/>
        <end position="233"/>
    </location>
</feature>
<feature type="compositionally biased region" description="Polar residues" evidence="3">
    <location>
        <begin position="465"/>
        <end position="485"/>
    </location>
</feature>
<sequence>MPQLLQGVICVIETFKKYARKEGDCWTLSSEQLKQLLLGEIGEFLKPFDILTAGTNSNLLDRDGDNSIDFNEFLLLVFDMMDMVYQDIQSFLNLEPKAESNTEEESSRDVESCETREHYQEEAGLGQYEQRLTGTESPSLVNPIEKVPDTLTKEDPQDDLETPRLLGREVEHNHPKSQFQGEGDEQSPERMQVQATGGDQVPPEEKRSPKEFVKRACSQKEEKSINEGNEVSREQGGTNTRDQPAEQEEQQNMEIQSVHTEETAQKASESQEKTLIKEAGEHTETQKPSSQENRERESETTDLSTERVEEKLSETKRLAECRGDDGTADNQEPPVQREYETQDILAKTEVLVDEGKGKRKPENSETVGQKINKEDNQMETLTEQEPDGKEKQLEGLAGDRDIRKDSVTPDLKSGDDQNHPVHKGPAASEEEVTVSEISEPEFSGDNRSASVAERTPETKDRVQGSGPQDNQSGGKYGRVTQTLDQPSERYDGHKVENQNDGTLSETYNNHGDDESGSAPRDLPAQSNCRRQVDAQEQPDQEDGKNPQESSILDDKSRTPKTEVPIDREHNENTTEELEQLTEEKKKKSSVAKTPATLEESESQQGAQESMKQKVTATSPKTEITDPADDNEDGQLSIVQESEGKDQGKDPEAHGPDEKEEREDSESQEAPLEGRDPETQDLTLDSSPDTLNPVKREDNSPQRLAGEGREQRVANKEDDSSSGLSEQVERKARDTEPCSSSGDEVHSNPVYENVQMTPAQPDLPAPEERPSQTDTTQAFGPELRIEREPQRSKTSEHPAPLDPLCGYRQEPRLQVGDPEPDEEYDSQQETLASQSREDGQPRQDQQ</sequence>
<keyword evidence="2" id="KW-0106">Calcium</keyword>
<protein>
    <recommendedName>
        <fullName evidence="4">EF-hand domain-containing protein</fullName>
    </recommendedName>
</protein>
<dbReference type="STRING" id="29139.ENSVURP00010018322"/>
<organism evidence="6 7">
    <name type="scientific">Vombatus ursinus</name>
    <name type="common">Common wombat</name>
    <dbReference type="NCBI Taxonomy" id="29139"/>
    <lineage>
        <taxon>Eukaryota</taxon>
        <taxon>Metazoa</taxon>
        <taxon>Chordata</taxon>
        <taxon>Craniata</taxon>
        <taxon>Vertebrata</taxon>
        <taxon>Euteleostomi</taxon>
        <taxon>Mammalia</taxon>
        <taxon>Metatheria</taxon>
        <taxon>Diprotodontia</taxon>
        <taxon>Vombatidae</taxon>
        <taxon>Vombatus</taxon>
    </lineage>
</organism>
<gene>
    <name evidence="6" type="primary">LOC114042854</name>
    <name evidence="5" type="synonym">LOC114042855</name>
</gene>
<feature type="compositionally biased region" description="Polar residues" evidence="3">
    <location>
        <begin position="612"/>
        <end position="621"/>
    </location>
</feature>
<dbReference type="GeneTree" id="ENSGT01060000250575"/>
<reference evidence="7" key="1">
    <citation type="submission" date="2018-12" db="EMBL/GenBank/DDBJ databases">
        <authorList>
            <person name="Yazar S."/>
        </authorList>
    </citation>
    <scope>NUCLEOTIDE SEQUENCE [LARGE SCALE GENOMIC DNA]</scope>
</reference>
<dbReference type="InterPro" id="IPR018247">
    <property type="entry name" value="EF_Hand_1_Ca_BS"/>
</dbReference>
<dbReference type="GeneID" id="114042854"/>
<proteinExistence type="predicted"/>
<dbReference type="PROSITE" id="PS00018">
    <property type="entry name" value="EF_HAND_1"/>
    <property type="match status" value="1"/>
</dbReference>
<dbReference type="SUPFAM" id="SSF47473">
    <property type="entry name" value="EF-hand"/>
    <property type="match status" value="1"/>
</dbReference>
<evidence type="ECO:0000313" key="6">
    <source>
        <dbReference type="Ensembl" id="ENSVURP00010022621.1"/>
    </source>
</evidence>
<dbReference type="PANTHER" id="PTHR47612:SF1">
    <property type="entry name" value="TRICHOHYALIN-LIKE PROTEIN 1"/>
    <property type="match status" value="1"/>
</dbReference>
<reference evidence="6" key="2">
    <citation type="submission" date="2025-05" db="UniProtKB">
        <authorList>
            <consortium name="Ensembl"/>
        </authorList>
    </citation>
    <scope>IDENTIFICATION</scope>
</reference>
<feature type="compositionally biased region" description="Basic and acidic residues" evidence="3">
    <location>
        <begin position="641"/>
        <end position="658"/>
    </location>
</feature>
<evidence type="ECO:0000256" key="2">
    <source>
        <dbReference type="ARBA" id="ARBA00022837"/>
    </source>
</evidence>
<feature type="compositionally biased region" description="Basic and acidic residues" evidence="3">
    <location>
        <begin position="552"/>
        <end position="572"/>
    </location>
</feature>